<organism evidence="1 2">
    <name type="scientific">Botrytis elliptica</name>
    <dbReference type="NCBI Taxonomy" id="278938"/>
    <lineage>
        <taxon>Eukaryota</taxon>
        <taxon>Fungi</taxon>
        <taxon>Dikarya</taxon>
        <taxon>Ascomycota</taxon>
        <taxon>Pezizomycotina</taxon>
        <taxon>Leotiomycetes</taxon>
        <taxon>Helotiales</taxon>
        <taxon>Sclerotiniaceae</taxon>
        <taxon>Botrytis</taxon>
    </lineage>
</organism>
<proteinExistence type="predicted"/>
<gene>
    <name evidence="1" type="ORF">BELL_0355g00110</name>
</gene>
<evidence type="ECO:0000313" key="2">
    <source>
        <dbReference type="Proteomes" id="UP000297229"/>
    </source>
</evidence>
<dbReference type="EMBL" id="PQXM01000353">
    <property type="protein sequence ID" value="TGO73514.1"/>
    <property type="molecule type" value="Genomic_DNA"/>
</dbReference>
<dbReference type="Proteomes" id="UP000297229">
    <property type="component" value="Unassembled WGS sequence"/>
</dbReference>
<reference evidence="1 2" key="1">
    <citation type="submission" date="2017-12" db="EMBL/GenBank/DDBJ databases">
        <title>Comparative genomics of Botrytis spp.</title>
        <authorList>
            <person name="Valero-Jimenez C.A."/>
            <person name="Tapia P."/>
            <person name="Veloso J."/>
            <person name="Silva-Moreno E."/>
            <person name="Staats M."/>
            <person name="Valdes J.H."/>
            <person name="Van Kan J.A.L."/>
        </authorList>
    </citation>
    <scope>NUCLEOTIDE SEQUENCE [LARGE SCALE GENOMIC DNA]</scope>
    <source>
        <strain evidence="1 2">Be9601</strain>
    </source>
</reference>
<protein>
    <submittedName>
        <fullName evidence="1">Uncharacterized protein</fullName>
    </submittedName>
</protein>
<keyword evidence="2" id="KW-1185">Reference proteome</keyword>
<accession>A0A4Z1JJL6</accession>
<dbReference type="AlphaFoldDB" id="A0A4Z1JJL6"/>
<name>A0A4Z1JJL6_9HELO</name>
<sequence>MATLGANYVWVRETASRDVRVTLFPAESLSVVITTVNNFSWSSYMEYKYALRYIHLAKAVTNPSTNGSRHKNWDLRYKQRNISSTLSANSSEYSPAASLHMRSVTMV</sequence>
<evidence type="ECO:0000313" key="1">
    <source>
        <dbReference type="EMBL" id="TGO73514.1"/>
    </source>
</evidence>
<comment type="caution">
    <text evidence="1">The sequence shown here is derived from an EMBL/GenBank/DDBJ whole genome shotgun (WGS) entry which is preliminary data.</text>
</comment>